<dbReference type="Gene3D" id="3.40.50.10070">
    <property type="entry name" value="TolB, N-terminal domain"/>
    <property type="match status" value="1"/>
</dbReference>
<dbReference type="AlphaFoldDB" id="A0A4P7NZ94"/>
<feature type="domain" description="TolB N-terminal" evidence="6">
    <location>
        <begin position="23"/>
        <end position="128"/>
    </location>
</feature>
<evidence type="ECO:0000259" key="6">
    <source>
        <dbReference type="Pfam" id="PF04052"/>
    </source>
</evidence>
<keyword evidence="4 5" id="KW-0574">Periplasm</keyword>
<comment type="function">
    <text evidence="5">Part of the Tol-Pal system, which plays a role in outer membrane invagination during cell division and is important for maintaining outer membrane integrity.</text>
</comment>
<dbReference type="SUPFAM" id="SSF69304">
    <property type="entry name" value="Tricorn protease N-terminal domain"/>
    <property type="match status" value="1"/>
</dbReference>
<accession>A0A4P7NZ94</accession>
<comment type="subcellular location">
    <subcellularLocation>
        <location evidence="1 5">Periplasm</location>
    </subcellularLocation>
</comment>
<evidence type="ECO:0000256" key="5">
    <source>
        <dbReference type="HAMAP-Rule" id="MF_00671"/>
    </source>
</evidence>
<evidence type="ECO:0000256" key="4">
    <source>
        <dbReference type="ARBA" id="ARBA00022764"/>
    </source>
</evidence>
<feature type="chain" id="PRO_5021055176" description="Tol-Pal system protein TolB" evidence="5">
    <location>
        <begin position="22"/>
        <end position="432"/>
    </location>
</feature>
<comment type="subunit">
    <text evidence="5">The Tol-Pal system is composed of five core proteins: the inner membrane proteins TolA, TolQ and TolR, the periplasmic protein TolB and the outer membrane protein Pal. They form a network linking the inner and outer membranes and the peptidoglycan layer.</text>
</comment>
<dbReference type="Pfam" id="PF04052">
    <property type="entry name" value="TolB_N"/>
    <property type="match status" value="1"/>
</dbReference>
<evidence type="ECO:0000256" key="2">
    <source>
        <dbReference type="ARBA" id="ARBA00009820"/>
    </source>
</evidence>
<keyword evidence="5" id="KW-0132">Cell division</keyword>
<dbReference type="GO" id="GO:0016787">
    <property type="term" value="F:hydrolase activity"/>
    <property type="evidence" value="ECO:0007669"/>
    <property type="project" value="UniProtKB-KW"/>
</dbReference>
<dbReference type="GO" id="GO:0042597">
    <property type="term" value="C:periplasmic space"/>
    <property type="evidence" value="ECO:0007669"/>
    <property type="project" value="UniProtKB-SubCell"/>
</dbReference>
<dbReference type="HAMAP" id="MF_00671">
    <property type="entry name" value="TolB"/>
    <property type="match status" value="1"/>
</dbReference>
<dbReference type="Pfam" id="PF07676">
    <property type="entry name" value="PD40"/>
    <property type="match status" value="5"/>
</dbReference>
<dbReference type="PANTHER" id="PTHR36842">
    <property type="entry name" value="PROTEIN TOLB HOMOLOG"/>
    <property type="match status" value="1"/>
</dbReference>
<dbReference type="EMBL" id="CP032096">
    <property type="protein sequence ID" value="QBZ82919.1"/>
    <property type="molecule type" value="Genomic_DNA"/>
</dbReference>
<dbReference type="SUPFAM" id="SSF52964">
    <property type="entry name" value="TolB, N-terminal domain"/>
    <property type="match status" value="1"/>
</dbReference>
<dbReference type="NCBIfam" id="TIGR02800">
    <property type="entry name" value="propeller_TolB"/>
    <property type="match status" value="1"/>
</dbReference>
<sequence length="432" mass="48534" precursor="true">MKKIIYTLVSFLFMWNASAYADLTIQIDQSSDNAVPIALVPFEWKGTQLHPPQNITSIVGNDLLRSGKFKAVDETKLPSRPKTLDDIDFHQWKQLGVDNLLMGRITEEANGTYQIEMRFVDLLRKEQVIGKRWSGISKTLLRQVAHKMSDLIYEELTGIRGAFNTRMAYVTVKAINGKKQYSLEVADSDGYNSQPILRSSLPIMSPSWSPDGQHLAYVSFENGRSQIVLQSLDGKSRQIIAKFKGINGAPAWSPDGKKLALTLSKDGSADVYIMDMKTRKLRRLTRNWAIETEAVWAPNGHSLFFNSDRRGQPQIFQVFLDTGEMRRISYIGRYNANPAVSPDGRYVAMVHANGGFHIAVLDLYNEEFNILTKTYLDESPTFSPNGEMILYAMNQGGQGKLAVVSVNSNVTQILSVQEGEVRSPSWGPYLPR</sequence>
<dbReference type="InterPro" id="IPR007195">
    <property type="entry name" value="TolB_N"/>
</dbReference>
<evidence type="ECO:0000256" key="3">
    <source>
        <dbReference type="ARBA" id="ARBA00022729"/>
    </source>
</evidence>
<dbReference type="InterPro" id="IPR011042">
    <property type="entry name" value="6-blade_b-propeller_TolB-like"/>
</dbReference>
<protein>
    <recommendedName>
        <fullName evidence="5">Tol-Pal system protein TolB</fullName>
    </recommendedName>
</protein>
<reference evidence="7 8" key="1">
    <citation type="submission" date="2018-08" db="EMBL/GenBank/DDBJ databases">
        <title>Horizontal acquisition of hydrogen conversion ability and other habitat adaptations in Hydrogenovibrio crunogenus strains.</title>
        <authorList>
            <person name="Gonnella G."/>
            <person name="Adam N."/>
            <person name="Perner M."/>
        </authorList>
    </citation>
    <scope>NUCLEOTIDE SEQUENCE [LARGE SCALE GENOMIC DNA]</scope>
    <source>
        <strain evidence="7 8">SP-41</strain>
    </source>
</reference>
<evidence type="ECO:0000313" key="7">
    <source>
        <dbReference type="EMBL" id="QBZ82919.1"/>
    </source>
</evidence>
<feature type="signal peptide" evidence="5">
    <location>
        <begin position="1"/>
        <end position="21"/>
    </location>
</feature>
<dbReference type="Gene3D" id="2.120.10.30">
    <property type="entry name" value="TolB, C-terminal domain"/>
    <property type="match status" value="1"/>
</dbReference>
<gene>
    <name evidence="7" type="primary">dpp5</name>
    <name evidence="5" type="synonym">tolB</name>
    <name evidence="7" type="ORF">GHNINEIG_00958</name>
</gene>
<dbReference type="OrthoDB" id="9802240at2"/>
<keyword evidence="8" id="KW-1185">Reference proteome</keyword>
<proteinExistence type="inferred from homology"/>
<dbReference type="PANTHER" id="PTHR36842:SF1">
    <property type="entry name" value="PROTEIN TOLB"/>
    <property type="match status" value="1"/>
</dbReference>
<keyword evidence="7" id="KW-0378">Hydrolase</keyword>
<evidence type="ECO:0000256" key="1">
    <source>
        <dbReference type="ARBA" id="ARBA00004418"/>
    </source>
</evidence>
<comment type="similarity">
    <text evidence="2 5">Belongs to the TolB family.</text>
</comment>
<dbReference type="Proteomes" id="UP000296201">
    <property type="component" value="Chromosome"/>
</dbReference>
<dbReference type="GO" id="GO:0017038">
    <property type="term" value="P:protein import"/>
    <property type="evidence" value="ECO:0007669"/>
    <property type="project" value="InterPro"/>
</dbReference>
<dbReference type="InterPro" id="IPR011659">
    <property type="entry name" value="WD40"/>
</dbReference>
<dbReference type="InterPro" id="IPR014167">
    <property type="entry name" value="Tol-Pal_TolB"/>
</dbReference>
<dbReference type="GO" id="GO:0051301">
    <property type="term" value="P:cell division"/>
    <property type="evidence" value="ECO:0007669"/>
    <property type="project" value="UniProtKB-UniRule"/>
</dbReference>
<evidence type="ECO:0000313" key="8">
    <source>
        <dbReference type="Proteomes" id="UP000296201"/>
    </source>
</evidence>
<organism evidence="7 8">
    <name type="scientific">Hydrogenovibrio crunogenus</name>
    <dbReference type="NCBI Taxonomy" id="39765"/>
    <lineage>
        <taxon>Bacteria</taxon>
        <taxon>Pseudomonadati</taxon>
        <taxon>Pseudomonadota</taxon>
        <taxon>Gammaproteobacteria</taxon>
        <taxon>Thiotrichales</taxon>
        <taxon>Piscirickettsiaceae</taxon>
        <taxon>Hydrogenovibrio</taxon>
    </lineage>
</organism>
<name>A0A4P7NZ94_9GAMM</name>
<keyword evidence="5" id="KW-0131">Cell cycle</keyword>
<dbReference type="RefSeq" id="WP_135795583.1">
    <property type="nucleotide sequence ID" value="NZ_CP032096.1"/>
</dbReference>
<keyword evidence="3 5" id="KW-0732">Signal</keyword>